<accession>A0A9P7UR93</accession>
<feature type="chain" id="PRO_5040173074" evidence="1">
    <location>
        <begin position="29"/>
        <end position="119"/>
    </location>
</feature>
<sequence length="119" mass="13364">MTIFNMRFPAPLVLFAGFLAATLAGAQGTDDPRDPDLILYQLAEGTNMEFFERTWVTGCVNYDLSRFNIVKKIRTQPGDWEGNNTSTEVRTVCILEDADGNTLNVTEELAERWGATRIE</sequence>
<protein>
    <submittedName>
        <fullName evidence="2">Uncharacterized protein</fullName>
    </submittedName>
</protein>
<gene>
    <name evidence="2" type="ORF">E1B28_010561</name>
</gene>
<evidence type="ECO:0000313" key="3">
    <source>
        <dbReference type="Proteomes" id="UP001049176"/>
    </source>
</evidence>
<dbReference type="GeneID" id="66079637"/>
<dbReference type="KEGG" id="more:E1B28_010561"/>
<dbReference type="RefSeq" id="XP_043008002.1">
    <property type="nucleotide sequence ID" value="XM_043155532.1"/>
</dbReference>
<evidence type="ECO:0000256" key="1">
    <source>
        <dbReference type="SAM" id="SignalP"/>
    </source>
</evidence>
<comment type="caution">
    <text evidence="2">The sequence shown here is derived from an EMBL/GenBank/DDBJ whole genome shotgun (WGS) entry which is preliminary data.</text>
</comment>
<keyword evidence="3" id="KW-1185">Reference proteome</keyword>
<keyword evidence="1" id="KW-0732">Signal</keyword>
<dbReference type="OrthoDB" id="2568950at2759"/>
<feature type="signal peptide" evidence="1">
    <location>
        <begin position="1"/>
        <end position="28"/>
    </location>
</feature>
<name>A0A9P7UR93_9AGAR</name>
<dbReference type="AlphaFoldDB" id="A0A9P7UR93"/>
<reference evidence="2" key="1">
    <citation type="journal article" date="2021" name="Genome Biol. Evol.">
        <title>The assembled and annotated genome of the fairy-ring fungus Marasmius oreades.</title>
        <authorList>
            <person name="Hiltunen M."/>
            <person name="Ament-Velasquez S.L."/>
            <person name="Johannesson H."/>
        </authorList>
    </citation>
    <scope>NUCLEOTIDE SEQUENCE</scope>
    <source>
        <strain evidence="2">03SP1</strain>
    </source>
</reference>
<dbReference type="EMBL" id="CM032186">
    <property type="protein sequence ID" value="KAG7091532.1"/>
    <property type="molecule type" value="Genomic_DNA"/>
</dbReference>
<evidence type="ECO:0000313" key="2">
    <source>
        <dbReference type="EMBL" id="KAG7091532.1"/>
    </source>
</evidence>
<dbReference type="Proteomes" id="UP001049176">
    <property type="component" value="Chromosome 6"/>
</dbReference>
<proteinExistence type="predicted"/>
<organism evidence="2 3">
    <name type="scientific">Marasmius oreades</name>
    <name type="common">fairy-ring Marasmius</name>
    <dbReference type="NCBI Taxonomy" id="181124"/>
    <lineage>
        <taxon>Eukaryota</taxon>
        <taxon>Fungi</taxon>
        <taxon>Dikarya</taxon>
        <taxon>Basidiomycota</taxon>
        <taxon>Agaricomycotina</taxon>
        <taxon>Agaricomycetes</taxon>
        <taxon>Agaricomycetidae</taxon>
        <taxon>Agaricales</taxon>
        <taxon>Marasmiineae</taxon>
        <taxon>Marasmiaceae</taxon>
        <taxon>Marasmius</taxon>
    </lineage>
</organism>